<keyword evidence="2 8" id="KW-0436">Ligase</keyword>
<dbReference type="InterPro" id="IPR042111">
    <property type="entry name" value="Adenylosuccinate_synth_dom3"/>
</dbReference>
<evidence type="ECO:0000256" key="8">
    <source>
        <dbReference type="HAMAP-Rule" id="MF_00011"/>
    </source>
</evidence>
<comment type="function">
    <text evidence="8">Plays an important role in the de novo pathway of purine nucleotide biosynthesis. Catalyzes the first committed step in the biosynthesis of AMP from IMP.</text>
</comment>
<feature type="binding site" evidence="8">
    <location>
        <begin position="332"/>
        <end position="334"/>
    </location>
    <ligand>
        <name>GTP</name>
        <dbReference type="ChEBI" id="CHEBI:37565"/>
    </ligand>
</feature>
<dbReference type="GO" id="GO:0044208">
    <property type="term" value="P:'de novo' AMP biosynthetic process"/>
    <property type="evidence" value="ECO:0007669"/>
    <property type="project" value="UniProtKB-UniRule"/>
</dbReference>
<feature type="binding site" description="in other chain" evidence="8">
    <location>
        <position position="225"/>
    </location>
    <ligand>
        <name>IMP</name>
        <dbReference type="ChEBI" id="CHEBI:58053"/>
        <note>ligand shared between dimeric partners</note>
    </ligand>
</feature>
<dbReference type="GO" id="GO:0004019">
    <property type="term" value="F:adenylosuccinate synthase activity"/>
    <property type="evidence" value="ECO:0007669"/>
    <property type="project" value="UniProtKB-UniRule"/>
</dbReference>
<proteinExistence type="inferred from homology"/>
<sequence length="425" mass="46652">MAVRIIIGAQWGDEGKGKIVDLLSAESDYVVRYQGGANAGHTLKFDDKTIVLHLIPSGMFNGDSKCIIGNGVVIDPIALVEEIKEVEELVDIDLKERLYISSSAHVILPYHKVLDQVKEKSRGSDAIGTTGRGIGPAYVSKVSRIGIRMGDLLNQTELEDKIRKNLADINDALKHVYSEPELDADEMINQLKPAIETIKNYICNTTQILHEAIEAKEPILLEGAQGSLLDVDHGTYPYVTSSSPTAGGACTGSGIPPLAITHSLGITKAYCTRVGNGPFPTELDNESGEKLRKNGQEFGATTGRPRRCGWLDLVALKYAVRLNGMNELALTKLDVLDDFESIKVCTHYELDGSQIDHFPSDTAEVERLKPVYKSFPGWETSTRNISSFDDLPENAKTYIQFIEEFIGVDFTIISTGPKRTETIVR</sequence>
<keyword evidence="3 8" id="KW-0479">Metal-binding</keyword>
<comment type="cofactor">
    <cofactor evidence="8">
        <name>Mg(2+)</name>
        <dbReference type="ChEBI" id="CHEBI:18420"/>
    </cofactor>
    <text evidence="8">Binds 1 Mg(2+) ion per subunit.</text>
</comment>
<feature type="binding site" evidence="8">
    <location>
        <position position="306"/>
    </location>
    <ligand>
        <name>GTP</name>
        <dbReference type="ChEBI" id="CHEBI:37565"/>
    </ligand>
</feature>
<dbReference type="Gene3D" id="3.40.440.10">
    <property type="entry name" value="Adenylosuccinate Synthetase, subunit A, domain 1"/>
    <property type="match status" value="1"/>
</dbReference>
<protein>
    <recommendedName>
        <fullName evidence="8 10">Adenylosuccinate synthetase</fullName>
        <shortName evidence="8">AMPSase</shortName>
        <shortName evidence="8">AdSS</shortName>
        <ecNumber evidence="8 10">6.3.4.4</ecNumber>
    </recommendedName>
    <alternativeName>
        <fullName evidence="8">IMP--aspartate ligase</fullName>
    </alternativeName>
</protein>
<evidence type="ECO:0000256" key="10">
    <source>
        <dbReference type="RuleBase" id="RU000520"/>
    </source>
</evidence>
<reference evidence="11 12" key="1">
    <citation type="submission" date="2017-11" db="EMBL/GenBank/DDBJ databases">
        <title>Rhodohalobacter 15182 sp. nov., isolated from a salt lake.</title>
        <authorList>
            <person name="Han S."/>
        </authorList>
    </citation>
    <scope>NUCLEOTIDE SEQUENCE [LARGE SCALE GENOMIC DNA]</scope>
    <source>
        <strain evidence="11 12">15182</strain>
    </source>
</reference>
<dbReference type="PROSITE" id="PS00513">
    <property type="entry name" value="ADENYLOSUCCIN_SYN_2"/>
    <property type="match status" value="1"/>
</dbReference>
<evidence type="ECO:0000313" key="12">
    <source>
        <dbReference type="Proteomes" id="UP000233398"/>
    </source>
</evidence>
<dbReference type="EC" id="6.3.4.4" evidence="8 10"/>
<keyword evidence="6 8" id="KW-0460">Magnesium</keyword>
<dbReference type="InterPro" id="IPR001114">
    <property type="entry name" value="Adenylosuccinate_synthetase"/>
</dbReference>
<feature type="active site" description="Proton acceptor" evidence="8">
    <location>
        <position position="13"/>
    </location>
</feature>
<feature type="binding site" description="in other chain" evidence="8">
    <location>
        <position position="130"/>
    </location>
    <ligand>
        <name>IMP</name>
        <dbReference type="ChEBI" id="CHEBI:58053"/>
        <note>ligand shared between dimeric partners</note>
    </ligand>
</feature>
<dbReference type="InterPro" id="IPR033128">
    <property type="entry name" value="Adenylosuccin_syn_Lys_AS"/>
</dbReference>
<keyword evidence="4 8" id="KW-0547">Nucleotide-binding</keyword>
<dbReference type="NCBIfam" id="NF002223">
    <property type="entry name" value="PRK01117.1"/>
    <property type="match status" value="1"/>
</dbReference>
<dbReference type="InterPro" id="IPR018220">
    <property type="entry name" value="Adenylosuccin_syn_GTP-bd"/>
</dbReference>
<dbReference type="SMART" id="SM00788">
    <property type="entry name" value="Adenylsucc_synt"/>
    <property type="match status" value="1"/>
</dbReference>
<feature type="active site" evidence="9">
    <location>
        <position position="141"/>
    </location>
</feature>
<dbReference type="GO" id="GO:0000287">
    <property type="term" value="F:magnesium ion binding"/>
    <property type="evidence" value="ECO:0007669"/>
    <property type="project" value="UniProtKB-UniRule"/>
</dbReference>
<dbReference type="PROSITE" id="PS01266">
    <property type="entry name" value="ADENYLOSUCCIN_SYN_1"/>
    <property type="match status" value="1"/>
</dbReference>
<dbReference type="FunFam" id="3.90.170.10:FF:000001">
    <property type="entry name" value="Adenylosuccinate synthetase"/>
    <property type="match status" value="1"/>
</dbReference>
<dbReference type="UniPathway" id="UPA00075">
    <property type="reaction ID" value="UER00335"/>
</dbReference>
<dbReference type="FunFam" id="1.10.300.10:FF:000001">
    <property type="entry name" value="Adenylosuccinate synthetase"/>
    <property type="match status" value="1"/>
</dbReference>
<evidence type="ECO:0000256" key="6">
    <source>
        <dbReference type="ARBA" id="ARBA00022842"/>
    </source>
</evidence>
<dbReference type="Pfam" id="PF00709">
    <property type="entry name" value="Adenylsucc_synt"/>
    <property type="match status" value="1"/>
</dbReference>
<dbReference type="GO" id="GO:0005737">
    <property type="term" value="C:cytoplasm"/>
    <property type="evidence" value="ECO:0007669"/>
    <property type="project" value="UniProtKB-SubCell"/>
</dbReference>
<dbReference type="PANTHER" id="PTHR11846">
    <property type="entry name" value="ADENYLOSUCCINATE SYNTHETASE"/>
    <property type="match status" value="1"/>
</dbReference>
<feature type="binding site" description="in other chain" evidence="8">
    <location>
        <position position="240"/>
    </location>
    <ligand>
        <name>IMP</name>
        <dbReference type="ChEBI" id="CHEBI:58053"/>
        <note>ligand shared between dimeric partners</note>
    </ligand>
</feature>
<comment type="catalytic activity">
    <reaction evidence="8 10">
        <text>IMP + L-aspartate + GTP = N(6)-(1,2-dicarboxyethyl)-AMP + GDP + phosphate + 2 H(+)</text>
        <dbReference type="Rhea" id="RHEA:15753"/>
        <dbReference type="ChEBI" id="CHEBI:15378"/>
        <dbReference type="ChEBI" id="CHEBI:29991"/>
        <dbReference type="ChEBI" id="CHEBI:37565"/>
        <dbReference type="ChEBI" id="CHEBI:43474"/>
        <dbReference type="ChEBI" id="CHEBI:57567"/>
        <dbReference type="ChEBI" id="CHEBI:58053"/>
        <dbReference type="ChEBI" id="CHEBI:58189"/>
        <dbReference type="EC" id="6.3.4.4"/>
    </reaction>
</comment>
<evidence type="ECO:0000256" key="7">
    <source>
        <dbReference type="ARBA" id="ARBA00023134"/>
    </source>
</evidence>
<dbReference type="InterPro" id="IPR027417">
    <property type="entry name" value="P-loop_NTPase"/>
</dbReference>
<comment type="subcellular location">
    <subcellularLocation>
        <location evidence="8">Cytoplasm</location>
    </subcellularLocation>
</comment>
<keyword evidence="5 8" id="KW-0658">Purine biosynthesis</keyword>
<keyword evidence="12" id="KW-1185">Reference proteome</keyword>
<feature type="binding site" evidence="8">
    <location>
        <position position="40"/>
    </location>
    <ligand>
        <name>Mg(2+)</name>
        <dbReference type="ChEBI" id="CHEBI:18420"/>
    </ligand>
</feature>
<feature type="binding site" evidence="8">
    <location>
        <begin position="12"/>
        <end position="18"/>
    </location>
    <ligand>
        <name>GTP</name>
        <dbReference type="ChEBI" id="CHEBI:37565"/>
    </ligand>
</feature>
<evidence type="ECO:0000256" key="9">
    <source>
        <dbReference type="PROSITE-ProRule" id="PRU10134"/>
    </source>
</evidence>
<accession>A0A2N0VFR1</accession>
<organism evidence="11 12">
    <name type="scientific">Rhodohalobacter barkolensis</name>
    <dbReference type="NCBI Taxonomy" id="2053187"/>
    <lineage>
        <taxon>Bacteria</taxon>
        <taxon>Pseudomonadati</taxon>
        <taxon>Balneolota</taxon>
        <taxon>Balneolia</taxon>
        <taxon>Balneolales</taxon>
        <taxon>Balneolaceae</taxon>
        <taxon>Rhodohalobacter</taxon>
    </lineage>
</organism>
<dbReference type="Proteomes" id="UP000233398">
    <property type="component" value="Unassembled WGS sequence"/>
</dbReference>
<comment type="caution">
    <text evidence="11">The sequence shown here is derived from an EMBL/GenBank/DDBJ whole genome shotgun (WGS) entry which is preliminary data.</text>
</comment>
<keyword evidence="7 8" id="KW-0342">GTP-binding</keyword>
<dbReference type="NCBIfam" id="NF010355">
    <property type="entry name" value="PRK13783.1"/>
    <property type="match status" value="1"/>
</dbReference>
<gene>
    <name evidence="8" type="primary">purA</name>
    <name evidence="11" type="ORF">CWD77_10365</name>
</gene>
<feature type="binding site" description="in other chain" evidence="8">
    <location>
        <position position="304"/>
    </location>
    <ligand>
        <name>IMP</name>
        <dbReference type="ChEBI" id="CHEBI:58053"/>
        <note>ligand shared between dimeric partners</note>
    </ligand>
</feature>
<dbReference type="HAMAP" id="MF_00011">
    <property type="entry name" value="Adenylosucc_synth"/>
    <property type="match status" value="1"/>
</dbReference>
<dbReference type="AlphaFoldDB" id="A0A2N0VFR1"/>
<dbReference type="EMBL" id="PISP01000003">
    <property type="protein sequence ID" value="PKD43032.1"/>
    <property type="molecule type" value="Genomic_DNA"/>
</dbReference>
<dbReference type="Gene3D" id="1.10.300.10">
    <property type="entry name" value="Adenylosuccinate Synthetase, subunit A, domain 2"/>
    <property type="match status" value="1"/>
</dbReference>
<evidence type="ECO:0000256" key="5">
    <source>
        <dbReference type="ARBA" id="ARBA00022755"/>
    </source>
</evidence>
<dbReference type="OrthoDB" id="9807553at2"/>
<evidence type="ECO:0000256" key="1">
    <source>
        <dbReference type="ARBA" id="ARBA00011738"/>
    </source>
</evidence>
<dbReference type="RefSeq" id="WP_101073507.1">
    <property type="nucleotide sequence ID" value="NZ_PISP01000003.1"/>
</dbReference>
<feature type="binding site" evidence="8">
    <location>
        <begin position="414"/>
        <end position="416"/>
    </location>
    <ligand>
        <name>GTP</name>
        <dbReference type="ChEBI" id="CHEBI:37565"/>
    </ligand>
</feature>
<comment type="similarity">
    <text evidence="8 10">Belongs to the adenylosuccinate synthetase family.</text>
</comment>
<evidence type="ECO:0000256" key="4">
    <source>
        <dbReference type="ARBA" id="ARBA00022741"/>
    </source>
</evidence>
<comment type="subunit">
    <text evidence="1 8">Homodimer.</text>
</comment>
<evidence type="ECO:0000256" key="3">
    <source>
        <dbReference type="ARBA" id="ARBA00022723"/>
    </source>
</evidence>
<feature type="binding site" evidence="8">
    <location>
        <position position="13"/>
    </location>
    <ligand>
        <name>Mg(2+)</name>
        <dbReference type="ChEBI" id="CHEBI:18420"/>
    </ligand>
</feature>
<keyword evidence="8" id="KW-0963">Cytoplasm</keyword>
<dbReference type="Gene3D" id="3.90.170.10">
    <property type="entry name" value="Adenylosuccinate Synthetase, subunit A, domain 3"/>
    <property type="match status" value="1"/>
</dbReference>
<dbReference type="GO" id="GO:0005525">
    <property type="term" value="F:GTP binding"/>
    <property type="evidence" value="ECO:0007669"/>
    <property type="project" value="UniProtKB-UniRule"/>
</dbReference>
<name>A0A2N0VFR1_9BACT</name>
<evidence type="ECO:0000313" key="11">
    <source>
        <dbReference type="EMBL" id="PKD43032.1"/>
    </source>
</evidence>
<feature type="binding site" evidence="8">
    <location>
        <position position="144"/>
    </location>
    <ligand>
        <name>IMP</name>
        <dbReference type="ChEBI" id="CHEBI:58053"/>
        <note>ligand shared between dimeric partners</note>
    </ligand>
</feature>
<feature type="binding site" evidence="8">
    <location>
        <begin position="300"/>
        <end position="306"/>
    </location>
    <ligand>
        <name>substrate</name>
    </ligand>
</feature>
<evidence type="ECO:0000256" key="2">
    <source>
        <dbReference type="ARBA" id="ARBA00022598"/>
    </source>
</evidence>
<dbReference type="SUPFAM" id="SSF52540">
    <property type="entry name" value="P-loop containing nucleoside triphosphate hydrolases"/>
    <property type="match status" value="1"/>
</dbReference>
<feature type="binding site" description="in other chain" evidence="8">
    <location>
        <begin position="38"/>
        <end position="41"/>
    </location>
    <ligand>
        <name>IMP</name>
        <dbReference type="ChEBI" id="CHEBI:58053"/>
        <note>ligand shared between dimeric partners</note>
    </ligand>
</feature>
<feature type="binding site" evidence="8">
    <location>
        <begin position="40"/>
        <end position="42"/>
    </location>
    <ligand>
        <name>GTP</name>
        <dbReference type="ChEBI" id="CHEBI:37565"/>
    </ligand>
</feature>
<feature type="active site" description="Proton donor" evidence="8">
    <location>
        <position position="41"/>
    </location>
</feature>
<comment type="pathway">
    <text evidence="8 10">Purine metabolism; AMP biosynthesis via de novo pathway; AMP from IMP: step 1/2.</text>
</comment>
<dbReference type="NCBIfam" id="TIGR00184">
    <property type="entry name" value="purA"/>
    <property type="match status" value="1"/>
</dbReference>
<dbReference type="CDD" id="cd03108">
    <property type="entry name" value="AdSS"/>
    <property type="match status" value="1"/>
</dbReference>
<dbReference type="PANTHER" id="PTHR11846:SF0">
    <property type="entry name" value="ADENYLOSUCCINATE SYNTHETASE"/>
    <property type="match status" value="1"/>
</dbReference>
<dbReference type="InterPro" id="IPR042110">
    <property type="entry name" value="Adenylosuccinate_synth_dom2"/>
</dbReference>
<feature type="binding site" description="in other chain" evidence="8">
    <location>
        <begin position="13"/>
        <end position="16"/>
    </location>
    <ligand>
        <name>IMP</name>
        <dbReference type="ChEBI" id="CHEBI:58053"/>
        <note>ligand shared between dimeric partners</note>
    </ligand>
</feature>
<dbReference type="GO" id="GO:0046040">
    <property type="term" value="P:IMP metabolic process"/>
    <property type="evidence" value="ECO:0007669"/>
    <property type="project" value="TreeGrafter"/>
</dbReference>
<dbReference type="InterPro" id="IPR042109">
    <property type="entry name" value="Adenylosuccinate_synth_dom1"/>
</dbReference>